<dbReference type="GO" id="GO:0044718">
    <property type="term" value="P:siderophore transmembrane transport"/>
    <property type="evidence" value="ECO:0007669"/>
    <property type="project" value="TreeGrafter"/>
</dbReference>
<evidence type="ECO:0000256" key="7">
    <source>
        <dbReference type="ARBA" id="ARBA00023237"/>
    </source>
</evidence>
<feature type="chain" id="PRO_5017377513" evidence="10">
    <location>
        <begin position="30"/>
        <end position="706"/>
    </location>
</feature>
<dbReference type="InterPro" id="IPR000531">
    <property type="entry name" value="Beta-barrel_TonB"/>
</dbReference>
<dbReference type="SUPFAM" id="SSF56935">
    <property type="entry name" value="Porins"/>
    <property type="match status" value="1"/>
</dbReference>
<accession>A0A1I4PI44</accession>
<comment type="similarity">
    <text evidence="8 9">Belongs to the TonB-dependent receptor family.</text>
</comment>
<evidence type="ECO:0000256" key="6">
    <source>
        <dbReference type="ARBA" id="ARBA00023136"/>
    </source>
</evidence>
<dbReference type="Proteomes" id="UP000243629">
    <property type="component" value="Unassembled WGS sequence"/>
</dbReference>
<reference evidence="14" key="1">
    <citation type="submission" date="2016-10" db="EMBL/GenBank/DDBJ databases">
        <authorList>
            <person name="Varghese N."/>
            <person name="Submissions S."/>
        </authorList>
    </citation>
    <scope>NUCLEOTIDE SEQUENCE [LARGE SCALE GENOMIC DNA]</scope>
    <source>
        <strain evidence="14">DSM 24213</strain>
    </source>
</reference>
<dbReference type="Gene3D" id="2.170.130.10">
    <property type="entry name" value="TonB-dependent receptor, plug domain"/>
    <property type="match status" value="1"/>
</dbReference>
<evidence type="ECO:0000256" key="9">
    <source>
        <dbReference type="RuleBase" id="RU003357"/>
    </source>
</evidence>
<comment type="subcellular location">
    <subcellularLocation>
        <location evidence="1 8">Cell outer membrane</location>
        <topology evidence="1 8">Multi-pass membrane protein</topology>
    </subcellularLocation>
</comment>
<dbReference type="GO" id="GO:0009279">
    <property type="term" value="C:cell outer membrane"/>
    <property type="evidence" value="ECO:0007669"/>
    <property type="project" value="UniProtKB-SubCell"/>
</dbReference>
<evidence type="ECO:0000256" key="8">
    <source>
        <dbReference type="PROSITE-ProRule" id="PRU01360"/>
    </source>
</evidence>
<evidence type="ECO:0000256" key="10">
    <source>
        <dbReference type="SAM" id="SignalP"/>
    </source>
</evidence>
<keyword evidence="3 8" id="KW-1134">Transmembrane beta strand</keyword>
<keyword evidence="14" id="KW-1185">Reference proteome</keyword>
<dbReference type="RefSeq" id="WP_093473031.1">
    <property type="nucleotide sequence ID" value="NZ_FOUI01000002.1"/>
</dbReference>
<evidence type="ECO:0000256" key="1">
    <source>
        <dbReference type="ARBA" id="ARBA00004571"/>
    </source>
</evidence>
<evidence type="ECO:0000256" key="3">
    <source>
        <dbReference type="ARBA" id="ARBA00022452"/>
    </source>
</evidence>
<keyword evidence="10" id="KW-0732">Signal</keyword>
<organism evidence="13 14">
    <name type="scientific">Halopseudomonas yangmingensis</name>
    <dbReference type="NCBI Taxonomy" id="1720063"/>
    <lineage>
        <taxon>Bacteria</taxon>
        <taxon>Pseudomonadati</taxon>
        <taxon>Pseudomonadota</taxon>
        <taxon>Gammaproteobacteria</taxon>
        <taxon>Pseudomonadales</taxon>
        <taxon>Pseudomonadaceae</taxon>
        <taxon>Halopseudomonas</taxon>
    </lineage>
</organism>
<keyword evidence="4 8" id="KW-0812">Transmembrane</keyword>
<evidence type="ECO:0000256" key="2">
    <source>
        <dbReference type="ARBA" id="ARBA00022448"/>
    </source>
</evidence>
<evidence type="ECO:0000256" key="5">
    <source>
        <dbReference type="ARBA" id="ARBA00023077"/>
    </source>
</evidence>
<dbReference type="AlphaFoldDB" id="A0A1I4PI44"/>
<dbReference type="InterPro" id="IPR039426">
    <property type="entry name" value="TonB-dep_rcpt-like"/>
</dbReference>
<keyword evidence="6 8" id="KW-0472">Membrane</keyword>
<evidence type="ECO:0000313" key="14">
    <source>
        <dbReference type="Proteomes" id="UP000243629"/>
    </source>
</evidence>
<dbReference type="Pfam" id="PF00593">
    <property type="entry name" value="TonB_dep_Rec_b-barrel"/>
    <property type="match status" value="1"/>
</dbReference>
<dbReference type="InterPro" id="IPR037066">
    <property type="entry name" value="Plug_dom_sf"/>
</dbReference>
<dbReference type="InterPro" id="IPR012910">
    <property type="entry name" value="Plug_dom"/>
</dbReference>
<feature type="domain" description="TonB-dependent receptor-like beta-barrel" evidence="11">
    <location>
        <begin position="204"/>
        <end position="668"/>
    </location>
</feature>
<keyword evidence="5 9" id="KW-0798">TonB box</keyword>
<protein>
    <submittedName>
        <fullName evidence="13">Iron complex outermembrane recepter protein</fullName>
    </submittedName>
</protein>
<proteinExistence type="inferred from homology"/>
<feature type="signal peptide" evidence="10">
    <location>
        <begin position="1"/>
        <end position="29"/>
    </location>
</feature>
<sequence>MTRDIRMTCTRYSLFIALLASIYSGQPMAENASLALPAQRILGSQPGTAHLPQPLSRSIISGDRLNNANAGAHISESLQQVPGLLALDRQNHAQDLQISSRGFGARASFGVRGVRLSQDGIPLTMPDGQGQPALFDLDNLQRLEVLRGPLASLYGNASGGIIQAFSAEPPLFPTLDNRSAAGSDGLWRSRLRYGAQYGDLNLSTNLSRLESDGYRDHSRVRRDTGNLRLGWDIDELSSLTLLVNSLDQPDTQDPLGLSASELRADRRQSVAASRLFNTRKSVRHQQAGLNYQRQVHNADQLTFMLYGGTRDVQQFLGFPGDNQQRPDGSLRPGSGGVIELDRSFHGGELGWERQTLLFNQPLQLAAGLTLDHQGEQRRGFVNLRGSKGELRRNEYNRVDSRDLWLISRWQPAARWELTAGLRHSRITFDSDDRYIADTSDDSGQLRFRRSSPALGLSWQWTPQLNLYGALGQGFETPTFQELAYRPEGTGLNLALKPARSTNAELGLRWQHQHGQLDLALFESRVRDEIIPGEPQAGTDRSTFTNAARSQRRGIELQLQQQLDHGFSSHLAWTWLDARFQRYRRADGSDLGGRQLPGIPRQLLYAELQWQAAGSGFTSALELQHMSRRYATDDNRADTPGHRLLHWRAAHRQQIGNWRLEPFVRINNLTDRHYVGSLIVNAANQRYYEPAPGRQWLAGVGLEYQWR</sequence>
<dbReference type="CDD" id="cd01347">
    <property type="entry name" value="ligand_gated_channel"/>
    <property type="match status" value="1"/>
</dbReference>
<dbReference type="EMBL" id="FOUI01000002">
    <property type="protein sequence ID" value="SFM27511.1"/>
    <property type="molecule type" value="Genomic_DNA"/>
</dbReference>
<dbReference type="PANTHER" id="PTHR30069:SF28">
    <property type="entry name" value="TONB-DEPENDENT RECEPTOR YNCD-RELATED"/>
    <property type="match status" value="1"/>
</dbReference>
<dbReference type="InterPro" id="IPR036942">
    <property type="entry name" value="Beta-barrel_TonB_sf"/>
</dbReference>
<evidence type="ECO:0000256" key="4">
    <source>
        <dbReference type="ARBA" id="ARBA00022692"/>
    </source>
</evidence>
<keyword evidence="2 8" id="KW-0813">Transport</keyword>
<dbReference type="GO" id="GO:0015344">
    <property type="term" value="F:siderophore uptake transmembrane transporter activity"/>
    <property type="evidence" value="ECO:0007669"/>
    <property type="project" value="TreeGrafter"/>
</dbReference>
<dbReference type="PANTHER" id="PTHR30069">
    <property type="entry name" value="TONB-DEPENDENT OUTER MEMBRANE RECEPTOR"/>
    <property type="match status" value="1"/>
</dbReference>
<dbReference type="Pfam" id="PF07715">
    <property type="entry name" value="Plug"/>
    <property type="match status" value="1"/>
</dbReference>
<dbReference type="Gene3D" id="2.40.170.20">
    <property type="entry name" value="TonB-dependent receptor, beta-barrel domain"/>
    <property type="match status" value="1"/>
</dbReference>
<evidence type="ECO:0000313" key="13">
    <source>
        <dbReference type="EMBL" id="SFM27511.1"/>
    </source>
</evidence>
<dbReference type="PROSITE" id="PS52016">
    <property type="entry name" value="TONB_DEPENDENT_REC_3"/>
    <property type="match status" value="1"/>
</dbReference>
<feature type="domain" description="TonB-dependent receptor plug" evidence="12">
    <location>
        <begin position="54"/>
        <end position="160"/>
    </location>
</feature>
<keyword evidence="7 8" id="KW-0998">Cell outer membrane</keyword>
<dbReference type="OrthoDB" id="9760620at2"/>
<evidence type="ECO:0000259" key="11">
    <source>
        <dbReference type="Pfam" id="PF00593"/>
    </source>
</evidence>
<dbReference type="STRING" id="1720063.SAMN05216217_102353"/>
<name>A0A1I4PI44_9GAMM</name>
<gene>
    <name evidence="13" type="ORF">SAMN05216217_102353</name>
</gene>
<evidence type="ECO:0000259" key="12">
    <source>
        <dbReference type="Pfam" id="PF07715"/>
    </source>
</evidence>